<dbReference type="InterPro" id="IPR036291">
    <property type="entry name" value="NAD(P)-bd_dom_sf"/>
</dbReference>
<dbReference type="InterPro" id="IPR002347">
    <property type="entry name" value="SDR_fam"/>
</dbReference>
<dbReference type="InterPro" id="IPR052184">
    <property type="entry name" value="SDR_enzymes"/>
</dbReference>
<dbReference type="Gene3D" id="3.40.50.720">
    <property type="entry name" value="NAD(P)-binding Rossmann-like Domain"/>
    <property type="match status" value="1"/>
</dbReference>
<comment type="caution">
    <text evidence="1">The sequence shown here is derived from an EMBL/GenBank/DDBJ whole genome shotgun (WGS) entry which is preliminary data.</text>
</comment>
<evidence type="ECO:0008006" key="3">
    <source>
        <dbReference type="Google" id="ProtNLM"/>
    </source>
</evidence>
<dbReference type="PANTHER" id="PTHR45458:SF1">
    <property type="entry name" value="SHORT CHAIN DEHYDROGENASE"/>
    <property type="match status" value="1"/>
</dbReference>
<proteinExistence type="predicted"/>
<dbReference type="AlphaFoldDB" id="A0A9W8YP43"/>
<evidence type="ECO:0000313" key="1">
    <source>
        <dbReference type="EMBL" id="KAJ4387818.1"/>
    </source>
</evidence>
<dbReference type="Pfam" id="PF00106">
    <property type="entry name" value="adh_short"/>
    <property type="match status" value="1"/>
</dbReference>
<accession>A0A9W8YP43</accession>
<protein>
    <recommendedName>
        <fullName evidence="3">NAD(P)-binding protein</fullName>
    </recommendedName>
</protein>
<dbReference type="Proteomes" id="UP001140453">
    <property type="component" value="Unassembled WGS sequence"/>
</dbReference>
<dbReference type="OrthoDB" id="5296at2759"/>
<dbReference type="SUPFAM" id="SSF51735">
    <property type="entry name" value="NAD(P)-binding Rossmann-fold domains"/>
    <property type="match status" value="1"/>
</dbReference>
<organism evidence="1 2">
    <name type="scientific">Gnomoniopsis smithogilvyi</name>
    <dbReference type="NCBI Taxonomy" id="1191159"/>
    <lineage>
        <taxon>Eukaryota</taxon>
        <taxon>Fungi</taxon>
        <taxon>Dikarya</taxon>
        <taxon>Ascomycota</taxon>
        <taxon>Pezizomycotina</taxon>
        <taxon>Sordariomycetes</taxon>
        <taxon>Sordariomycetidae</taxon>
        <taxon>Diaporthales</taxon>
        <taxon>Gnomoniaceae</taxon>
        <taxon>Gnomoniopsis</taxon>
    </lineage>
</organism>
<dbReference type="PANTHER" id="PTHR45458">
    <property type="entry name" value="SHORT-CHAIN DEHYDROGENASE/REDUCTASE SDR"/>
    <property type="match status" value="1"/>
</dbReference>
<keyword evidence="2" id="KW-1185">Reference proteome</keyword>
<dbReference type="PRINTS" id="PR00081">
    <property type="entry name" value="GDHRDH"/>
</dbReference>
<dbReference type="EMBL" id="JAPEVB010000005">
    <property type="protein sequence ID" value="KAJ4387818.1"/>
    <property type="molecule type" value="Genomic_DNA"/>
</dbReference>
<sequence>MAAETNGNPTAKMSQPQPTIIVTGASSGLGRAFFEHFANSLGSSWKIIGIDKQSWTDDTGKGFTIYHHKGTAALNLELDVTRPANELRSELLLELGEHDPIPLVIHCAGIRGLVPQIPILNSEGVASAETMEVMDTATLMRTYEINVVGTFNILGALLPNLRLAAKEGLSPKVVVMSSRMGSITANKAGGGYAYRASKAALNAVLKSMSIDVPDVFFAMVHPGRVETGLVSVKEDGAISAQESLQDLLPLIEKFGVDGKFPSACFLDRFGEVLQW</sequence>
<reference evidence="1" key="1">
    <citation type="submission" date="2022-10" db="EMBL/GenBank/DDBJ databases">
        <title>Tapping the CABI collections for fungal endophytes: first genome assemblies for Collariella, Neodidymelliopsis, Ascochyta clinopodiicola, Didymella pomorum, Didymosphaeria variabile, Neocosmospora piperis and Neocucurbitaria cava.</title>
        <authorList>
            <person name="Hill R."/>
        </authorList>
    </citation>
    <scope>NUCLEOTIDE SEQUENCE</scope>
    <source>
        <strain evidence="1">IMI 355082</strain>
    </source>
</reference>
<evidence type="ECO:0000313" key="2">
    <source>
        <dbReference type="Proteomes" id="UP001140453"/>
    </source>
</evidence>
<dbReference type="GO" id="GO:0016616">
    <property type="term" value="F:oxidoreductase activity, acting on the CH-OH group of donors, NAD or NADP as acceptor"/>
    <property type="evidence" value="ECO:0007669"/>
    <property type="project" value="TreeGrafter"/>
</dbReference>
<name>A0A9W8YP43_9PEZI</name>
<gene>
    <name evidence="1" type="ORF">N0V93_008421</name>
</gene>